<protein>
    <submittedName>
        <fullName evidence="1">Uncharacterized protein</fullName>
    </submittedName>
</protein>
<gene>
    <name evidence="1" type="ORF">BJ508DRAFT_320816</name>
</gene>
<dbReference type="AlphaFoldDB" id="A0A3N4IUE5"/>
<sequence>MDQFHKATLQDNAFQRGTRKEFEANITELDQAVIACRQIDESLAKLYMDAGYLLSRVLYDQACQISPDHLIIPPQPLSARSPFTNTLDIATQYAGTNSNRSRRVSFQSCLHPQDYDILVNATNRLLDADVDFTALAYEIHNERYIFSSAVCKLNREMGVWHFFMMWWKDLVTCSIDDVKLVEHFEKWRDPYGRMRQTLKSQPYARFLKAYQELYEIYTILTEARMHKGEERPGKKPA</sequence>
<dbReference type="Proteomes" id="UP000275078">
    <property type="component" value="Unassembled WGS sequence"/>
</dbReference>
<dbReference type="EMBL" id="ML119646">
    <property type="protein sequence ID" value="RPA87830.1"/>
    <property type="molecule type" value="Genomic_DNA"/>
</dbReference>
<keyword evidence="2" id="KW-1185">Reference proteome</keyword>
<name>A0A3N4IUE5_ASCIM</name>
<evidence type="ECO:0000313" key="2">
    <source>
        <dbReference type="Proteomes" id="UP000275078"/>
    </source>
</evidence>
<proteinExistence type="predicted"/>
<accession>A0A3N4IUE5</accession>
<evidence type="ECO:0000313" key="1">
    <source>
        <dbReference type="EMBL" id="RPA87830.1"/>
    </source>
</evidence>
<reference evidence="1 2" key="1">
    <citation type="journal article" date="2018" name="Nat. Ecol. Evol.">
        <title>Pezizomycetes genomes reveal the molecular basis of ectomycorrhizal truffle lifestyle.</title>
        <authorList>
            <person name="Murat C."/>
            <person name="Payen T."/>
            <person name="Noel B."/>
            <person name="Kuo A."/>
            <person name="Morin E."/>
            <person name="Chen J."/>
            <person name="Kohler A."/>
            <person name="Krizsan K."/>
            <person name="Balestrini R."/>
            <person name="Da Silva C."/>
            <person name="Montanini B."/>
            <person name="Hainaut M."/>
            <person name="Levati E."/>
            <person name="Barry K.W."/>
            <person name="Belfiori B."/>
            <person name="Cichocki N."/>
            <person name="Clum A."/>
            <person name="Dockter R.B."/>
            <person name="Fauchery L."/>
            <person name="Guy J."/>
            <person name="Iotti M."/>
            <person name="Le Tacon F."/>
            <person name="Lindquist E.A."/>
            <person name="Lipzen A."/>
            <person name="Malagnac F."/>
            <person name="Mello A."/>
            <person name="Molinier V."/>
            <person name="Miyauchi S."/>
            <person name="Poulain J."/>
            <person name="Riccioni C."/>
            <person name="Rubini A."/>
            <person name="Sitrit Y."/>
            <person name="Splivallo R."/>
            <person name="Traeger S."/>
            <person name="Wang M."/>
            <person name="Zifcakova L."/>
            <person name="Wipf D."/>
            <person name="Zambonelli A."/>
            <person name="Paolocci F."/>
            <person name="Nowrousian M."/>
            <person name="Ottonello S."/>
            <person name="Baldrian P."/>
            <person name="Spatafora J.W."/>
            <person name="Henrissat B."/>
            <person name="Nagy L.G."/>
            <person name="Aury J.M."/>
            <person name="Wincker P."/>
            <person name="Grigoriev I.V."/>
            <person name="Bonfante P."/>
            <person name="Martin F.M."/>
        </authorList>
    </citation>
    <scope>NUCLEOTIDE SEQUENCE [LARGE SCALE GENOMIC DNA]</scope>
    <source>
        <strain evidence="1 2">RN42</strain>
    </source>
</reference>
<organism evidence="1 2">
    <name type="scientific">Ascobolus immersus RN42</name>
    <dbReference type="NCBI Taxonomy" id="1160509"/>
    <lineage>
        <taxon>Eukaryota</taxon>
        <taxon>Fungi</taxon>
        <taxon>Dikarya</taxon>
        <taxon>Ascomycota</taxon>
        <taxon>Pezizomycotina</taxon>
        <taxon>Pezizomycetes</taxon>
        <taxon>Pezizales</taxon>
        <taxon>Ascobolaceae</taxon>
        <taxon>Ascobolus</taxon>
    </lineage>
</organism>